<dbReference type="AlphaFoldDB" id="A0A9P6XVE2"/>
<dbReference type="EMBL" id="JAANIU010009293">
    <property type="protein sequence ID" value="KAG1533403.1"/>
    <property type="molecule type" value="Genomic_DNA"/>
</dbReference>
<keyword evidence="2" id="KW-1185">Reference proteome</keyword>
<evidence type="ECO:0000313" key="2">
    <source>
        <dbReference type="Proteomes" id="UP000740926"/>
    </source>
</evidence>
<comment type="caution">
    <text evidence="1">The sequence shown here is derived from an EMBL/GenBank/DDBJ whole genome shotgun (WGS) entry which is preliminary data.</text>
</comment>
<sequence length="144" mass="15739">MRSLRVMIAPSTEASRSVICCGDQAVTVSVTRSCTRSRSGAMAASISGWLTHTVGRVSAIDLPGDARGDRADIATLRTMAQRLVHQHHRHHRLGDRGGTDADAGIVPAQRLHHDRFVRSIDRTALNANAGRRFDRQGHGDRLTR</sequence>
<protein>
    <submittedName>
        <fullName evidence="1">Uncharacterized protein</fullName>
    </submittedName>
</protein>
<evidence type="ECO:0000313" key="1">
    <source>
        <dbReference type="EMBL" id="KAG1533403.1"/>
    </source>
</evidence>
<reference evidence="1 2" key="1">
    <citation type="journal article" date="2020" name="Microb. Genom.">
        <title>Genetic diversity of clinical and environmental Mucorales isolates obtained from an investigation of mucormycosis cases among solid organ transplant recipients.</title>
        <authorList>
            <person name="Nguyen M.H."/>
            <person name="Kaul D."/>
            <person name="Muto C."/>
            <person name="Cheng S.J."/>
            <person name="Richter R.A."/>
            <person name="Bruno V.M."/>
            <person name="Liu G."/>
            <person name="Beyhan S."/>
            <person name="Sundermann A.J."/>
            <person name="Mounaud S."/>
            <person name="Pasculle A.W."/>
            <person name="Nierman W.C."/>
            <person name="Driscoll E."/>
            <person name="Cumbie R."/>
            <person name="Clancy C.J."/>
            <person name="Dupont C.L."/>
        </authorList>
    </citation>
    <scope>NUCLEOTIDE SEQUENCE [LARGE SCALE GENOMIC DNA]</scope>
    <source>
        <strain evidence="1 2">GL24</strain>
    </source>
</reference>
<dbReference type="Proteomes" id="UP000740926">
    <property type="component" value="Unassembled WGS sequence"/>
</dbReference>
<accession>A0A9P6XVE2</accession>
<gene>
    <name evidence="1" type="ORF">G6F50_015888</name>
</gene>
<name>A0A9P6XVE2_9FUNG</name>
<organism evidence="1 2">
    <name type="scientific">Rhizopus delemar</name>
    <dbReference type="NCBI Taxonomy" id="936053"/>
    <lineage>
        <taxon>Eukaryota</taxon>
        <taxon>Fungi</taxon>
        <taxon>Fungi incertae sedis</taxon>
        <taxon>Mucoromycota</taxon>
        <taxon>Mucoromycotina</taxon>
        <taxon>Mucoromycetes</taxon>
        <taxon>Mucorales</taxon>
        <taxon>Mucorineae</taxon>
        <taxon>Rhizopodaceae</taxon>
        <taxon>Rhizopus</taxon>
    </lineage>
</organism>
<proteinExistence type="predicted"/>